<keyword evidence="5" id="KW-1185">Reference proteome</keyword>
<dbReference type="GO" id="GO:0003723">
    <property type="term" value="F:RNA binding"/>
    <property type="evidence" value="ECO:0007669"/>
    <property type="project" value="TreeGrafter"/>
</dbReference>
<gene>
    <name evidence="4" type="ORF">NEZAVI_LOCUS9378</name>
</gene>
<evidence type="ECO:0000259" key="3">
    <source>
        <dbReference type="PROSITE" id="PS50174"/>
    </source>
</evidence>
<proteinExistence type="inferred from homology"/>
<dbReference type="OrthoDB" id="20507at2759"/>
<evidence type="ECO:0000313" key="5">
    <source>
        <dbReference type="Proteomes" id="UP001152798"/>
    </source>
</evidence>
<feature type="region of interest" description="Disordered" evidence="2">
    <location>
        <begin position="737"/>
        <end position="782"/>
    </location>
</feature>
<evidence type="ECO:0000256" key="2">
    <source>
        <dbReference type="SAM" id="MobiDB-lite"/>
    </source>
</evidence>
<feature type="compositionally biased region" description="Polar residues" evidence="2">
    <location>
        <begin position="652"/>
        <end position="664"/>
    </location>
</feature>
<feature type="compositionally biased region" description="Basic and acidic residues" evidence="2">
    <location>
        <begin position="675"/>
        <end position="696"/>
    </location>
</feature>
<dbReference type="InterPro" id="IPR000467">
    <property type="entry name" value="G_patch_dom"/>
</dbReference>
<name>A0A9P0HDN2_NEZVI</name>
<feature type="compositionally biased region" description="Basic and acidic residues" evidence="2">
    <location>
        <begin position="631"/>
        <end position="650"/>
    </location>
</feature>
<dbReference type="PANTHER" id="PTHR13384">
    <property type="entry name" value="G PATCH DOMAIN-CONTAINING PROTEIN 1"/>
    <property type="match status" value="1"/>
</dbReference>
<dbReference type="AlphaFoldDB" id="A0A9P0HDN2"/>
<feature type="compositionally biased region" description="Basic residues" evidence="2">
    <location>
        <begin position="756"/>
        <end position="782"/>
    </location>
</feature>
<dbReference type="GO" id="GO:0005634">
    <property type="term" value="C:nucleus"/>
    <property type="evidence" value="ECO:0007669"/>
    <property type="project" value="TreeGrafter"/>
</dbReference>
<evidence type="ECO:0000313" key="4">
    <source>
        <dbReference type="EMBL" id="CAH1400066.1"/>
    </source>
</evidence>
<accession>A0A9P0HDN2</accession>
<dbReference type="PANTHER" id="PTHR13384:SF19">
    <property type="entry name" value="G PATCH DOMAIN-CONTAINING PROTEIN 1"/>
    <property type="match status" value="1"/>
</dbReference>
<comment type="similarity">
    <text evidence="1">Belongs to the GPATCH1 family.</text>
</comment>
<dbReference type="Pfam" id="PF01585">
    <property type="entry name" value="G-patch"/>
    <property type="match status" value="1"/>
</dbReference>
<feature type="region of interest" description="Disordered" evidence="2">
    <location>
        <begin position="624"/>
        <end position="725"/>
    </location>
</feature>
<dbReference type="Pfam" id="PF07713">
    <property type="entry name" value="DUF1604"/>
    <property type="match status" value="1"/>
</dbReference>
<feature type="domain" description="G-patch" evidence="3">
    <location>
        <begin position="144"/>
        <end position="214"/>
    </location>
</feature>
<dbReference type="Pfam" id="PF26093">
    <property type="entry name" value="HTH_TGH"/>
    <property type="match status" value="1"/>
</dbReference>
<dbReference type="SMART" id="SM00443">
    <property type="entry name" value="G_patch"/>
    <property type="match status" value="1"/>
</dbReference>
<feature type="compositionally biased region" description="Polar residues" evidence="2">
    <location>
        <begin position="697"/>
        <end position="713"/>
    </location>
</feature>
<evidence type="ECO:0000256" key="1">
    <source>
        <dbReference type="ARBA" id="ARBA00008600"/>
    </source>
</evidence>
<dbReference type="Proteomes" id="UP001152798">
    <property type="component" value="Chromosome 4"/>
</dbReference>
<dbReference type="PROSITE" id="PS50174">
    <property type="entry name" value="G_PATCH"/>
    <property type="match status" value="1"/>
</dbReference>
<feature type="compositionally biased region" description="Basic and acidic residues" evidence="2">
    <location>
        <begin position="384"/>
        <end position="398"/>
    </location>
</feature>
<dbReference type="EMBL" id="OV725080">
    <property type="protein sequence ID" value="CAH1400066.1"/>
    <property type="molecule type" value="Genomic_DNA"/>
</dbReference>
<protein>
    <recommendedName>
        <fullName evidence="3">G-patch domain-containing protein</fullName>
    </recommendedName>
</protein>
<dbReference type="GO" id="GO:0006397">
    <property type="term" value="P:mRNA processing"/>
    <property type="evidence" value="ECO:0007669"/>
    <property type="project" value="InterPro"/>
</dbReference>
<organism evidence="4 5">
    <name type="scientific">Nezara viridula</name>
    <name type="common">Southern green stink bug</name>
    <name type="synonym">Cimex viridulus</name>
    <dbReference type="NCBI Taxonomy" id="85310"/>
    <lineage>
        <taxon>Eukaryota</taxon>
        <taxon>Metazoa</taxon>
        <taxon>Ecdysozoa</taxon>
        <taxon>Arthropoda</taxon>
        <taxon>Hexapoda</taxon>
        <taxon>Insecta</taxon>
        <taxon>Pterygota</taxon>
        <taxon>Neoptera</taxon>
        <taxon>Paraneoptera</taxon>
        <taxon>Hemiptera</taxon>
        <taxon>Heteroptera</taxon>
        <taxon>Panheteroptera</taxon>
        <taxon>Pentatomomorpha</taxon>
        <taxon>Pentatomoidea</taxon>
        <taxon>Pentatomidae</taxon>
        <taxon>Pentatominae</taxon>
        <taxon>Nezara</taxon>
    </lineage>
</organism>
<reference evidence="4" key="1">
    <citation type="submission" date="2022-01" db="EMBL/GenBank/DDBJ databases">
        <authorList>
            <person name="King R."/>
        </authorList>
    </citation>
    <scope>NUCLEOTIDE SEQUENCE</scope>
</reference>
<dbReference type="InterPro" id="IPR011666">
    <property type="entry name" value="DUF1604"/>
</dbReference>
<sequence length="782" mass="88326">MSESEDEDFAFYGVPLEPIDEDNVPRKKPFAIQDQIATDKQGRRRFHGAFTGGFSAGFYNSVGTLEGWKPSQFKSSREKKADVVAQRPEDFMDDEDTEEFGIAPTLLRAKPEYSGGKSNKRRFELSDGPIPGEPVLKNILEPPSVTIGMKLLMKLGWKPGQGVGPMLTWAEKMGGDIDPEELGLNPNVLFPPDPIQEHCINAKSDRFGLGYFGLSKEPVLTERFSLFDAPLKVSENKKKLSIRGQAFGVGAFEDDDEDIYAKDDMSRYDFSLETSASLKEARRKERQKEKEMLALTEDYNCIEGFMPAKSQGHRKKYYPPPELPPDFDPNITQRKSRFGPEVVGNVQAVKGKHIINSSDRAIILGETLPDHRKECEIDLEETQTDNKTEENKSPDELSFRPFISDPAKQARYERYLGFINIGANDALKNIQPSAMSEWEKQREAKEFEQAAKLYRPLSGMMNDRFSRGGMLDDSAEPLTPVPNSQPVDLDPWVKAAKEKKFGKLTRFIADWSPASLLCKRMNIPEPNNSEVTLAKVAEAEKKRRPKFSVFDFLDTSKETNVIETENSVIVPEETKMESKVINNLSEKENEKPKLILSESNYDNVIKFEDPQEKMDLFKAIFASSDEESDVEKEGETGDSKNEKSNSKALEKPTSSINVLRNTSPPRGIFANLDLDALKPKKLPQEVGKEKKDKNDGIKTQNVNDTQNPSTANTPVAPELMYGPTLPTKPIFIQKTVAYEDSESSSSEIEWVEKSTSKKKKHSKKHKKEKKKDKHKQKKKKKK</sequence>
<feature type="region of interest" description="Disordered" evidence="2">
    <location>
        <begin position="379"/>
        <end position="400"/>
    </location>
</feature>